<evidence type="ECO:0000259" key="1">
    <source>
        <dbReference type="Pfam" id="PF20243"/>
    </source>
</evidence>
<evidence type="ECO:0000313" key="3">
    <source>
        <dbReference type="Proteomes" id="UP001185092"/>
    </source>
</evidence>
<dbReference type="Proteomes" id="UP001185092">
    <property type="component" value="Unassembled WGS sequence"/>
</dbReference>
<proteinExistence type="predicted"/>
<dbReference type="EMBL" id="JAVDQD010000002">
    <property type="protein sequence ID" value="MDR6239437.1"/>
    <property type="molecule type" value="Genomic_DNA"/>
</dbReference>
<dbReference type="InterPro" id="IPR046863">
    <property type="entry name" value="MbnP-like_dom"/>
</dbReference>
<protein>
    <recommendedName>
        <fullName evidence="1">Copper-binding protein MbnP-like domain-containing protein</fullName>
    </recommendedName>
</protein>
<accession>A0AAE3XMY8</accession>
<reference evidence="2" key="1">
    <citation type="submission" date="2023-07" db="EMBL/GenBank/DDBJ databases">
        <title>Genomic Encyclopedia of Type Strains, Phase IV (KMG-IV): sequencing the most valuable type-strain genomes for metagenomic binning, comparative biology and taxonomic classification.</title>
        <authorList>
            <person name="Goeker M."/>
        </authorList>
    </citation>
    <scope>NUCLEOTIDE SEQUENCE</scope>
    <source>
        <strain evidence="2">DSM 26174</strain>
    </source>
</reference>
<feature type="domain" description="Copper-binding protein MbnP-like" evidence="1">
    <location>
        <begin position="35"/>
        <end position="211"/>
    </location>
</feature>
<name>A0AAE3XMY8_9BACT</name>
<evidence type="ECO:0000313" key="2">
    <source>
        <dbReference type="EMBL" id="MDR6239437.1"/>
    </source>
</evidence>
<comment type="caution">
    <text evidence="2">The sequence shown here is derived from an EMBL/GenBank/DDBJ whole genome shotgun (WGS) entry which is preliminary data.</text>
</comment>
<dbReference type="AlphaFoldDB" id="A0AAE3XMY8"/>
<sequence>MQIRLNSIFAIALIWLLISSCDSSHLDSTGKIRWKVNLKNQGNEFYLDSLYANEIGQKYLVDVFKVYLSNFKLFGSMTNEHTMNEYKLLSAADSTSLIFETPRIPLGSYHTIEIAIGVDSAANHSTAHVGDLSPTNDMAWNWNTGYKFVKLEGYFLPEGGGEKPLIYHIGEDRNFTYVRLQLIDPIVVDFDKTPTVEVDLNIDQLFYNPYIVDFTKVNESMVGPYSDSIAMNFKNGFLTLGL</sequence>
<dbReference type="RefSeq" id="WP_309939102.1">
    <property type="nucleotide sequence ID" value="NZ_AP025305.1"/>
</dbReference>
<dbReference type="PROSITE" id="PS51257">
    <property type="entry name" value="PROKAR_LIPOPROTEIN"/>
    <property type="match status" value="1"/>
</dbReference>
<organism evidence="2 3">
    <name type="scientific">Aureibacter tunicatorum</name>
    <dbReference type="NCBI Taxonomy" id="866807"/>
    <lineage>
        <taxon>Bacteria</taxon>
        <taxon>Pseudomonadati</taxon>
        <taxon>Bacteroidota</taxon>
        <taxon>Cytophagia</taxon>
        <taxon>Cytophagales</taxon>
        <taxon>Persicobacteraceae</taxon>
        <taxon>Aureibacter</taxon>
    </lineage>
</organism>
<keyword evidence="3" id="KW-1185">Reference proteome</keyword>
<dbReference type="Pfam" id="PF20243">
    <property type="entry name" value="MbnP"/>
    <property type="match status" value="1"/>
</dbReference>
<gene>
    <name evidence="2" type="ORF">HNQ88_002474</name>
</gene>